<feature type="domain" description="Metallo-beta-lactamase" evidence="1">
    <location>
        <begin position="24"/>
        <end position="214"/>
    </location>
</feature>
<evidence type="ECO:0000313" key="2">
    <source>
        <dbReference type="EMBL" id="GAA1532091.1"/>
    </source>
</evidence>
<reference evidence="3" key="1">
    <citation type="journal article" date="2019" name="Int. J. Syst. Evol. Microbiol.">
        <title>The Global Catalogue of Microorganisms (GCM) 10K type strain sequencing project: providing services to taxonomists for standard genome sequencing and annotation.</title>
        <authorList>
            <consortium name="The Broad Institute Genomics Platform"/>
            <consortium name="The Broad Institute Genome Sequencing Center for Infectious Disease"/>
            <person name="Wu L."/>
            <person name="Ma J."/>
        </authorList>
    </citation>
    <scope>NUCLEOTIDE SEQUENCE [LARGE SCALE GENOMIC DNA]</scope>
    <source>
        <strain evidence="3">JCM 15933</strain>
    </source>
</reference>
<dbReference type="Proteomes" id="UP001501470">
    <property type="component" value="Unassembled WGS sequence"/>
</dbReference>
<organism evidence="2 3">
    <name type="scientific">Dactylosporangium maewongense</name>
    <dbReference type="NCBI Taxonomy" id="634393"/>
    <lineage>
        <taxon>Bacteria</taxon>
        <taxon>Bacillati</taxon>
        <taxon>Actinomycetota</taxon>
        <taxon>Actinomycetes</taxon>
        <taxon>Micromonosporales</taxon>
        <taxon>Micromonosporaceae</taxon>
        <taxon>Dactylosporangium</taxon>
    </lineage>
</organism>
<dbReference type="EMBL" id="BAAAQD010000012">
    <property type="protein sequence ID" value="GAA1532091.1"/>
    <property type="molecule type" value="Genomic_DNA"/>
</dbReference>
<protein>
    <recommendedName>
        <fullName evidence="1">Metallo-beta-lactamase domain-containing protein</fullName>
    </recommendedName>
</protein>
<evidence type="ECO:0000313" key="3">
    <source>
        <dbReference type="Proteomes" id="UP001501470"/>
    </source>
</evidence>
<name>A0ABP4LXU7_9ACTN</name>
<dbReference type="SMART" id="SM00849">
    <property type="entry name" value="Lactamase_B"/>
    <property type="match status" value="1"/>
</dbReference>
<evidence type="ECO:0000259" key="1">
    <source>
        <dbReference type="SMART" id="SM00849"/>
    </source>
</evidence>
<dbReference type="InterPro" id="IPR050855">
    <property type="entry name" value="NDM-1-like"/>
</dbReference>
<gene>
    <name evidence="2" type="ORF">GCM10009827_057350</name>
</gene>
<dbReference type="RefSeq" id="WP_344505336.1">
    <property type="nucleotide sequence ID" value="NZ_BAAAQD010000012.1"/>
</dbReference>
<dbReference type="Pfam" id="PF00753">
    <property type="entry name" value="Lactamase_B"/>
    <property type="match status" value="1"/>
</dbReference>
<proteinExistence type="predicted"/>
<dbReference type="Gene3D" id="3.60.15.10">
    <property type="entry name" value="Ribonuclease Z/Hydroxyacylglutathione hydrolase-like"/>
    <property type="match status" value="1"/>
</dbReference>
<dbReference type="PANTHER" id="PTHR42951">
    <property type="entry name" value="METALLO-BETA-LACTAMASE DOMAIN-CONTAINING"/>
    <property type="match status" value="1"/>
</dbReference>
<dbReference type="SUPFAM" id="SSF56281">
    <property type="entry name" value="Metallo-hydrolase/oxidoreductase"/>
    <property type="match status" value="1"/>
</dbReference>
<sequence>MRLSEHVHLVGSGWLGYSLSDRHDGHVYLVEGGTASFLIDAGSGLNTARIAARIEAAQVPPVTHILVTHGHADHAAGADALARLLGAEIWTSPEVARMLIDADEVATGLALARSAGVYPAALSLTPTEVHRRLGDETFTIGAATVRCMPTPGHAVGHACYLVDVDGARAVFTGDLVFARGRVAVLGTTETDVGALRDSIAAVAATGPGALFPGHGSVALSDADRHLAAALDAFDRGQLPPGLLP</sequence>
<keyword evidence="3" id="KW-1185">Reference proteome</keyword>
<dbReference type="PANTHER" id="PTHR42951:SF4">
    <property type="entry name" value="ACYL-COENZYME A THIOESTERASE MBLAC2"/>
    <property type="match status" value="1"/>
</dbReference>
<dbReference type="InterPro" id="IPR001279">
    <property type="entry name" value="Metallo-B-lactamas"/>
</dbReference>
<comment type="caution">
    <text evidence="2">The sequence shown here is derived from an EMBL/GenBank/DDBJ whole genome shotgun (WGS) entry which is preliminary data.</text>
</comment>
<accession>A0ABP4LXU7</accession>
<dbReference type="InterPro" id="IPR036866">
    <property type="entry name" value="RibonucZ/Hydroxyglut_hydro"/>
</dbReference>